<comment type="function">
    <text evidence="14 15">Fluoride-specific ion channel. Important for reducing fluoride concentration in the cell, thus reducing its toxicity.</text>
</comment>
<keyword evidence="11 15" id="KW-0407">Ion channel</keyword>
<feature type="binding site" evidence="15">
    <location>
        <position position="73"/>
    </location>
    <ligand>
        <name>Na(+)</name>
        <dbReference type="ChEBI" id="CHEBI:29101"/>
        <note>structural</note>
    </ligand>
</feature>
<keyword evidence="5 15" id="KW-0812">Transmembrane</keyword>
<keyword evidence="2 15" id="KW-0813">Transport</keyword>
<dbReference type="GO" id="GO:0062054">
    <property type="term" value="F:fluoride channel activity"/>
    <property type="evidence" value="ECO:0007669"/>
    <property type="project" value="UniProtKB-UniRule"/>
</dbReference>
<dbReference type="Proteomes" id="UP000028569">
    <property type="component" value="Chromosome"/>
</dbReference>
<evidence type="ECO:0000256" key="7">
    <source>
        <dbReference type="ARBA" id="ARBA00022989"/>
    </source>
</evidence>
<feature type="transmembrane region" description="Helical" evidence="15">
    <location>
        <begin position="63"/>
        <end position="83"/>
    </location>
</feature>
<feature type="transmembrane region" description="Helical" evidence="15">
    <location>
        <begin position="32"/>
        <end position="51"/>
    </location>
</feature>
<feature type="binding site" evidence="15">
    <location>
        <position position="76"/>
    </location>
    <ligand>
        <name>Na(+)</name>
        <dbReference type="ChEBI" id="CHEBI:29101"/>
        <note>structural</note>
    </ligand>
</feature>
<evidence type="ECO:0000256" key="4">
    <source>
        <dbReference type="ARBA" id="ARBA00022519"/>
    </source>
</evidence>
<gene>
    <name evidence="15" type="primary">fluC</name>
    <name evidence="15" type="synonym">crcB</name>
    <name evidence="16" type="ORF">BINDI_0772</name>
</gene>
<accession>A0A087VUR1</accession>
<evidence type="ECO:0000256" key="6">
    <source>
        <dbReference type="ARBA" id="ARBA00022723"/>
    </source>
</evidence>
<dbReference type="Pfam" id="PF02537">
    <property type="entry name" value="CRCB"/>
    <property type="match status" value="1"/>
</dbReference>
<protein>
    <recommendedName>
        <fullName evidence="15">Fluoride-specific ion channel FluC</fullName>
    </recommendedName>
</protein>
<keyword evidence="10 15" id="KW-0472">Membrane</keyword>
<dbReference type="HOGENOM" id="CLU_114342_2_0_11"/>
<evidence type="ECO:0000256" key="1">
    <source>
        <dbReference type="ARBA" id="ARBA00004651"/>
    </source>
</evidence>
<keyword evidence="6 15" id="KW-0479">Metal-binding</keyword>
<comment type="activity regulation">
    <text evidence="15">Na(+) is not transported, but it plays an essential structural role and its presence is essential for fluoride channel function.</text>
</comment>
<dbReference type="GO" id="GO:0140114">
    <property type="term" value="P:cellular detoxification of fluoride"/>
    <property type="evidence" value="ECO:0007669"/>
    <property type="project" value="UniProtKB-UniRule"/>
</dbReference>
<dbReference type="HAMAP" id="MF_00454">
    <property type="entry name" value="FluC"/>
    <property type="match status" value="1"/>
</dbReference>
<dbReference type="AlphaFoldDB" id="A0A087VUR1"/>
<evidence type="ECO:0000256" key="8">
    <source>
        <dbReference type="ARBA" id="ARBA00023053"/>
    </source>
</evidence>
<sequence>MTTLLICVCGGLGASLRYLIDTAIKARWGGPFPLSTLVINLSAGFFAGLVADLFSQSLMGPQIHLLLATGLLGGFSTFSTAINEVVVMLRVQARPMAICYFLACLILPIATGVLGYLLGGLL</sequence>
<feature type="transmembrane region" description="Helical" evidence="15">
    <location>
        <begin position="95"/>
        <end position="118"/>
    </location>
</feature>
<dbReference type="OrthoDB" id="5148600at2"/>
<evidence type="ECO:0000256" key="14">
    <source>
        <dbReference type="ARBA" id="ARBA00049940"/>
    </source>
</evidence>
<evidence type="ECO:0000256" key="13">
    <source>
        <dbReference type="ARBA" id="ARBA00035585"/>
    </source>
</evidence>
<comment type="subcellular location">
    <subcellularLocation>
        <location evidence="1 15">Cell membrane</location>
        <topology evidence="1 15">Multi-pass membrane protein</topology>
    </subcellularLocation>
</comment>
<dbReference type="PANTHER" id="PTHR28259">
    <property type="entry name" value="FLUORIDE EXPORT PROTEIN 1-RELATED"/>
    <property type="match status" value="1"/>
</dbReference>
<keyword evidence="9 15" id="KW-0406">Ion transport</keyword>
<reference evidence="16 17" key="1">
    <citation type="journal article" date="2014" name="Appl. Environ. Microbiol.">
        <title>Genomic encyclopedia of type strains of the genus Bifidobacterium.</title>
        <authorList>
            <person name="Milani C."/>
            <person name="Lugli G.A."/>
            <person name="Duranti S."/>
            <person name="Turroni F."/>
            <person name="Bottacini F."/>
            <person name="Mangifesta M."/>
            <person name="Sanchez B."/>
            <person name="Viappiani A."/>
            <person name="Mancabelli L."/>
            <person name="Taminiau B."/>
            <person name="Delcenserie V."/>
            <person name="Barrangou R."/>
            <person name="Margolles A."/>
            <person name="van Sinderen D."/>
            <person name="Ventura M."/>
        </authorList>
    </citation>
    <scope>NUCLEOTIDE SEQUENCE [LARGE SCALE GENOMIC DNA]</scope>
    <source>
        <strain evidence="16 17">LMG 11587</strain>
    </source>
</reference>
<evidence type="ECO:0000256" key="10">
    <source>
        <dbReference type="ARBA" id="ARBA00023136"/>
    </source>
</evidence>
<dbReference type="GO" id="GO:0046872">
    <property type="term" value="F:metal ion binding"/>
    <property type="evidence" value="ECO:0007669"/>
    <property type="project" value="UniProtKB-KW"/>
</dbReference>
<keyword evidence="17" id="KW-1185">Reference proteome</keyword>
<proteinExistence type="inferred from homology"/>
<evidence type="ECO:0000256" key="9">
    <source>
        <dbReference type="ARBA" id="ARBA00023065"/>
    </source>
</evidence>
<dbReference type="GO" id="GO:0005886">
    <property type="term" value="C:plasma membrane"/>
    <property type="evidence" value="ECO:0007669"/>
    <property type="project" value="UniProtKB-SubCell"/>
</dbReference>
<evidence type="ECO:0000256" key="12">
    <source>
        <dbReference type="ARBA" id="ARBA00035120"/>
    </source>
</evidence>
<evidence type="ECO:0000256" key="5">
    <source>
        <dbReference type="ARBA" id="ARBA00022692"/>
    </source>
</evidence>
<evidence type="ECO:0000256" key="15">
    <source>
        <dbReference type="HAMAP-Rule" id="MF_00454"/>
    </source>
</evidence>
<evidence type="ECO:0000256" key="2">
    <source>
        <dbReference type="ARBA" id="ARBA00022448"/>
    </source>
</evidence>
<organism evidence="16 17">
    <name type="scientific">Bifidobacterium [indicum] DSM 20214 = LMG 11587</name>
    <dbReference type="NCBI Taxonomy" id="1341694"/>
    <lineage>
        <taxon>Bacteria</taxon>
        <taxon>Bacillati</taxon>
        <taxon>Actinomycetota</taxon>
        <taxon>Actinomycetes</taxon>
        <taxon>Bifidobacteriales</taxon>
        <taxon>Bifidobacteriaceae</taxon>
        <taxon>Bifidobacterium</taxon>
    </lineage>
</organism>
<keyword evidence="7 15" id="KW-1133">Transmembrane helix</keyword>
<evidence type="ECO:0000256" key="3">
    <source>
        <dbReference type="ARBA" id="ARBA00022475"/>
    </source>
</evidence>
<evidence type="ECO:0000313" key="17">
    <source>
        <dbReference type="Proteomes" id="UP000028569"/>
    </source>
</evidence>
<dbReference type="KEGG" id="bii:BINDI_0772"/>
<evidence type="ECO:0000313" key="16">
    <source>
        <dbReference type="EMBL" id="AIC92044.1"/>
    </source>
</evidence>
<keyword evidence="3 15" id="KW-1003">Cell membrane</keyword>
<dbReference type="InterPro" id="IPR003691">
    <property type="entry name" value="FluC"/>
</dbReference>
<dbReference type="RefSeq" id="WP_033490243.1">
    <property type="nucleotide sequence ID" value="NZ_CP006018.1"/>
</dbReference>
<dbReference type="EMBL" id="CP006018">
    <property type="protein sequence ID" value="AIC92044.1"/>
    <property type="molecule type" value="Genomic_DNA"/>
</dbReference>
<keyword evidence="8 15" id="KW-0915">Sodium</keyword>
<name>A0A087VUR1_9BIFI</name>
<dbReference type="PANTHER" id="PTHR28259:SF18">
    <property type="entry name" value="FLUORIDE-SPECIFIC ION CHANNEL FLUC"/>
    <property type="match status" value="1"/>
</dbReference>
<comment type="catalytic activity">
    <reaction evidence="13">
        <text>fluoride(in) = fluoride(out)</text>
        <dbReference type="Rhea" id="RHEA:76159"/>
        <dbReference type="ChEBI" id="CHEBI:17051"/>
    </reaction>
    <physiologicalReaction direction="left-to-right" evidence="13">
        <dbReference type="Rhea" id="RHEA:76160"/>
    </physiologicalReaction>
</comment>
<comment type="similarity">
    <text evidence="12 15">Belongs to the fluoride channel Fluc/FEX (TC 1.A.43) family.</text>
</comment>
<evidence type="ECO:0000256" key="11">
    <source>
        <dbReference type="ARBA" id="ARBA00023303"/>
    </source>
</evidence>
<keyword evidence="4" id="KW-0997">Cell inner membrane</keyword>